<dbReference type="Proteomes" id="UP001198893">
    <property type="component" value="Unassembled WGS sequence"/>
</dbReference>
<dbReference type="SUPFAM" id="SSF69593">
    <property type="entry name" value="Glycerol-3-phosphate (1)-acyltransferase"/>
    <property type="match status" value="1"/>
</dbReference>
<dbReference type="PANTHER" id="PTHR10434:SF11">
    <property type="entry name" value="1-ACYL-SN-GLYCEROL-3-PHOSPHATE ACYLTRANSFERASE"/>
    <property type="match status" value="1"/>
</dbReference>
<dbReference type="SMART" id="SM00563">
    <property type="entry name" value="PlsC"/>
    <property type="match status" value="1"/>
</dbReference>
<reference evidence="5" key="3">
    <citation type="submission" date="2022-09" db="EMBL/GenBank/DDBJ databases">
        <authorList>
            <person name="Hitch T.C.A."/>
        </authorList>
    </citation>
    <scope>NUCLEOTIDE SEQUENCE</scope>
    <source>
        <strain evidence="5">Sanger_19</strain>
    </source>
</reference>
<proteinExistence type="predicted"/>
<evidence type="ECO:0000259" key="3">
    <source>
        <dbReference type="SMART" id="SM00563"/>
    </source>
</evidence>
<gene>
    <name evidence="4" type="ORF">LKD47_02145</name>
    <name evidence="5" type="ORF">OCV43_06005</name>
</gene>
<reference evidence="4" key="2">
    <citation type="submission" date="2021-10" db="EMBL/GenBank/DDBJ databases">
        <title>Anaerobic single-cell dispensing facilitates the cultivation of human gut bacteria.</title>
        <authorList>
            <person name="Afrizal A."/>
        </authorList>
    </citation>
    <scope>NUCLEOTIDE SEQUENCE</scope>
    <source>
        <strain evidence="4">CLA-AA-H204</strain>
    </source>
</reference>
<reference evidence="5 7" key="1">
    <citation type="journal article" date="2021" name="ISME Commun">
        <title>Automated analysis of genomic sequences facilitates high-throughput and comprehensive description of bacteria.</title>
        <authorList>
            <person name="Hitch T.C.A."/>
        </authorList>
    </citation>
    <scope>NUCLEOTIDE SEQUENCE [LARGE SCALE GENOMIC DNA]</scope>
    <source>
        <strain evidence="5 7">Sanger_19</strain>
    </source>
</reference>
<dbReference type="GO" id="GO:0003841">
    <property type="term" value="F:1-acylglycerol-3-phosphate O-acyltransferase activity"/>
    <property type="evidence" value="ECO:0007669"/>
    <property type="project" value="TreeGrafter"/>
</dbReference>
<dbReference type="CDD" id="cd07989">
    <property type="entry name" value="LPLAT_AGPAT-like"/>
    <property type="match status" value="1"/>
</dbReference>
<name>A0AAW4WEE5_9FIRM</name>
<dbReference type="RefSeq" id="WP_022243828.1">
    <property type="nucleotide sequence ID" value="NZ_JAJEQW010000001.1"/>
</dbReference>
<evidence type="ECO:0000313" key="7">
    <source>
        <dbReference type="Proteomes" id="UP001209666"/>
    </source>
</evidence>
<dbReference type="PANTHER" id="PTHR10434">
    <property type="entry name" value="1-ACYL-SN-GLYCEROL-3-PHOSPHATE ACYLTRANSFERASE"/>
    <property type="match status" value="1"/>
</dbReference>
<evidence type="ECO:0000256" key="1">
    <source>
        <dbReference type="ARBA" id="ARBA00022679"/>
    </source>
</evidence>
<evidence type="ECO:0000313" key="6">
    <source>
        <dbReference type="Proteomes" id="UP001198893"/>
    </source>
</evidence>
<keyword evidence="7" id="KW-1185">Reference proteome</keyword>
<sequence length="237" mass="27765">MLRFIYVILMNLFRAPYIIPKMRKWADHPEKYSEEERYKLVRHVIYLMKRSGKIKTVAYGEENLPKEGGYVMYPNHQGKYDALGIISTHKEPCSLVMDEAKSHTILVSEFVDLLQGKRLIKDNVRQALKIITEVSEDVKNGKKYILFPEGGYEFNNRNRVCDFKAGSFKSAIKAHVPIVPIALIDSYKVFNSFYLWPITTQVHYLEPIYYEEYKDMKSKEIAELVKQRIQDKISSIL</sequence>
<accession>A0AAW4WEE5</accession>
<dbReference type="InterPro" id="IPR002123">
    <property type="entry name" value="Plipid/glycerol_acylTrfase"/>
</dbReference>
<dbReference type="Pfam" id="PF01553">
    <property type="entry name" value="Acyltransferase"/>
    <property type="match status" value="1"/>
</dbReference>
<evidence type="ECO:0000313" key="5">
    <source>
        <dbReference type="EMBL" id="MCU6716833.1"/>
    </source>
</evidence>
<protein>
    <submittedName>
        <fullName evidence="4">1-acyl-sn-glycerol-3-phosphate acyltransferase</fullName>
    </submittedName>
</protein>
<organism evidence="4 6">
    <name type="scientific">Roseburia amylophila</name>
    <dbReference type="NCBI Taxonomy" id="2981794"/>
    <lineage>
        <taxon>Bacteria</taxon>
        <taxon>Bacillati</taxon>
        <taxon>Bacillota</taxon>
        <taxon>Clostridia</taxon>
        <taxon>Lachnospirales</taxon>
        <taxon>Lachnospiraceae</taxon>
        <taxon>Roseburia</taxon>
    </lineage>
</organism>
<keyword evidence="2 4" id="KW-0012">Acyltransferase</keyword>
<feature type="domain" description="Phospholipid/glycerol acyltransferase" evidence="3">
    <location>
        <begin position="70"/>
        <end position="186"/>
    </location>
</feature>
<dbReference type="EMBL" id="JAJEQW010000001">
    <property type="protein sequence ID" value="MCC2241105.1"/>
    <property type="molecule type" value="Genomic_DNA"/>
</dbReference>
<dbReference type="GO" id="GO:0006654">
    <property type="term" value="P:phosphatidic acid biosynthetic process"/>
    <property type="evidence" value="ECO:0007669"/>
    <property type="project" value="TreeGrafter"/>
</dbReference>
<keyword evidence="1" id="KW-0808">Transferase</keyword>
<evidence type="ECO:0000256" key="2">
    <source>
        <dbReference type="ARBA" id="ARBA00023315"/>
    </source>
</evidence>
<evidence type="ECO:0000313" key="4">
    <source>
        <dbReference type="EMBL" id="MCC2241105.1"/>
    </source>
</evidence>
<dbReference type="AlphaFoldDB" id="A0AAW4WEE5"/>
<dbReference type="Proteomes" id="UP001209666">
    <property type="component" value="Unassembled WGS sequence"/>
</dbReference>
<dbReference type="EMBL" id="JAOQKI010000007">
    <property type="protein sequence ID" value="MCU6716833.1"/>
    <property type="molecule type" value="Genomic_DNA"/>
</dbReference>
<comment type="caution">
    <text evidence="4">The sequence shown here is derived from an EMBL/GenBank/DDBJ whole genome shotgun (WGS) entry which is preliminary data.</text>
</comment>